<keyword evidence="2" id="KW-1185">Reference proteome</keyword>
<proteinExistence type="predicted"/>
<evidence type="ECO:0000313" key="1">
    <source>
        <dbReference type="EMBL" id="KAK2147786.1"/>
    </source>
</evidence>
<dbReference type="AlphaFoldDB" id="A0AAD9J875"/>
<accession>A0AAD9J875</accession>
<reference evidence="1" key="1">
    <citation type="journal article" date="2023" name="Mol. Biol. Evol.">
        <title>Third-Generation Sequencing Reveals the Adaptive Role of the Epigenome in Three Deep-Sea Polychaetes.</title>
        <authorList>
            <person name="Perez M."/>
            <person name="Aroh O."/>
            <person name="Sun Y."/>
            <person name="Lan Y."/>
            <person name="Juniper S.K."/>
            <person name="Young C.R."/>
            <person name="Angers B."/>
            <person name="Qian P.Y."/>
        </authorList>
    </citation>
    <scope>NUCLEOTIDE SEQUENCE</scope>
    <source>
        <strain evidence="1">P08H-3</strain>
    </source>
</reference>
<dbReference type="Proteomes" id="UP001208570">
    <property type="component" value="Unassembled WGS sequence"/>
</dbReference>
<name>A0AAD9J875_9ANNE</name>
<comment type="caution">
    <text evidence="1">The sequence shown here is derived from an EMBL/GenBank/DDBJ whole genome shotgun (WGS) entry which is preliminary data.</text>
</comment>
<sequence length="70" mass="8282">MFTERCLPKKNVKQIGIEYQSPDCDINGDNYLRIISTLEGIGFRKWNVHWNRNFPKMTSNNISVTRCNEF</sequence>
<organism evidence="1 2">
    <name type="scientific">Paralvinella palmiformis</name>
    <dbReference type="NCBI Taxonomy" id="53620"/>
    <lineage>
        <taxon>Eukaryota</taxon>
        <taxon>Metazoa</taxon>
        <taxon>Spiralia</taxon>
        <taxon>Lophotrochozoa</taxon>
        <taxon>Annelida</taxon>
        <taxon>Polychaeta</taxon>
        <taxon>Sedentaria</taxon>
        <taxon>Canalipalpata</taxon>
        <taxon>Terebellida</taxon>
        <taxon>Terebelliformia</taxon>
        <taxon>Alvinellidae</taxon>
        <taxon>Paralvinella</taxon>
    </lineage>
</organism>
<protein>
    <submittedName>
        <fullName evidence="1">Uncharacterized protein</fullName>
    </submittedName>
</protein>
<dbReference type="EMBL" id="JAODUP010000535">
    <property type="protein sequence ID" value="KAK2147786.1"/>
    <property type="molecule type" value="Genomic_DNA"/>
</dbReference>
<gene>
    <name evidence="1" type="ORF">LSH36_535g00008</name>
</gene>
<evidence type="ECO:0000313" key="2">
    <source>
        <dbReference type="Proteomes" id="UP001208570"/>
    </source>
</evidence>